<name>A0A4R8A5D4_9FIRM</name>
<dbReference type="Gene3D" id="3.40.50.10940">
    <property type="match status" value="1"/>
</dbReference>
<dbReference type="PANTHER" id="PTHR38464:SF1">
    <property type="entry name" value="L-ARABINOSE ISOMERASE"/>
    <property type="match status" value="1"/>
</dbReference>
<keyword evidence="2 6" id="KW-0054">Arabinose catabolism</keyword>
<proteinExistence type="inferred from homology"/>
<dbReference type="InterPro" id="IPR009015">
    <property type="entry name" value="Fucose_isomerase_N/cen_sf"/>
</dbReference>
<dbReference type="NCBIfam" id="NF002795">
    <property type="entry name" value="PRK02929.1"/>
    <property type="match status" value="1"/>
</dbReference>
<evidence type="ECO:0000256" key="3">
    <source>
        <dbReference type="ARBA" id="ARBA00023211"/>
    </source>
</evidence>
<feature type="binding site" evidence="6">
    <location>
        <position position="346"/>
    </location>
    <ligand>
        <name>Mn(2+)</name>
        <dbReference type="ChEBI" id="CHEBI:29035"/>
    </ligand>
</feature>
<gene>
    <name evidence="6" type="primary">araA</name>
    <name evidence="10" type="ORF">EDD63_10488</name>
</gene>
<dbReference type="HAMAP" id="MF_00519">
    <property type="entry name" value="Arabinose_Isome"/>
    <property type="match status" value="1"/>
</dbReference>
<comment type="caution">
    <text evidence="10">The sequence shown here is derived from an EMBL/GenBank/DDBJ whole genome shotgun (WGS) entry which is preliminary data.</text>
</comment>
<dbReference type="InterPro" id="IPR055389">
    <property type="entry name" value="AraA_N"/>
</dbReference>
<dbReference type="InterPro" id="IPR004216">
    <property type="entry name" value="Fuc/Ara_isomerase_C"/>
</dbReference>
<dbReference type="PANTHER" id="PTHR38464">
    <property type="entry name" value="L-ARABINOSE ISOMERASE"/>
    <property type="match status" value="1"/>
</dbReference>
<evidence type="ECO:0000256" key="5">
    <source>
        <dbReference type="ARBA" id="ARBA00023277"/>
    </source>
</evidence>
<evidence type="ECO:0000256" key="6">
    <source>
        <dbReference type="HAMAP-Rule" id="MF_00519"/>
    </source>
</evidence>
<comment type="catalytic activity">
    <reaction evidence="6">
        <text>beta-L-arabinopyranose = L-ribulose</text>
        <dbReference type="Rhea" id="RHEA:14821"/>
        <dbReference type="ChEBI" id="CHEBI:16880"/>
        <dbReference type="ChEBI" id="CHEBI:40886"/>
        <dbReference type="EC" id="5.3.1.4"/>
    </reaction>
</comment>
<keyword evidence="11" id="KW-1185">Reference proteome</keyword>
<keyword evidence="5 6" id="KW-0119">Carbohydrate metabolism</keyword>
<dbReference type="GO" id="GO:0019569">
    <property type="term" value="P:L-arabinose catabolic process to D-xylulose 5-phosphate"/>
    <property type="evidence" value="ECO:0007669"/>
    <property type="project" value="UniProtKB-UniRule"/>
</dbReference>
<dbReference type="InterPro" id="IPR038583">
    <property type="entry name" value="AraA_N_sf"/>
</dbReference>
<dbReference type="AlphaFoldDB" id="A0A4R8A5D4"/>
<evidence type="ECO:0000313" key="11">
    <source>
        <dbReference type="Proteomes" id="UP000294743"/>
    </source>
</evidence>
<dbReference type="InterPro" id="IPR003762">
    <property type="entry name" value="Lara_isomerase"/>
</dbReference>
<dbReference type="UniPathway" id="UPA00145">
    <property type="reaction ID" value="UER00565"/>
</dbReference>
<feature type="domain" description="L-arabinose isomerase central" evidence="9">
    <location>
        <begin position="178"/>
        <end position="318"/>
    </location>
</feature>
<dbReference type="SUPFAM" id="SSF53743">
    <property type="entry name" value="FucI/AraA N-terminal and middle domains"/>
    <property type="match status" value="1"/>
</dbReference>
<evidence type="ECO:0000313" key="10">
    <source>
        <dbReference type="EMBL" id="TDW25558.1"/>
    </source>
</evidence>
<feature type="binding site" evidence="6">
    <location>
        <position position="302"/>
    </location>
    <ligand>
        <name>Mn(2+)</name>
        <dbReference type="ChEBI" id="CHEBI:29035"/>
    </ligand>
</feature>
<comment type="similarity">
    <text evidence="6">Belongs to the arabinose isomerase family.</text>
</comment>
<protein>
    <recommendedName>
        <fullName evidence="6">L-arabinose isomerase</fullName>
        <ecNumber evidence="6">5.3.1.4</ecNumber>
    </recommendedName>
</protein>
<keyword evidence="4 6" id="KW-0413">Isomerase</keyword>
<dbReference type="Pfam" id="PF24856">
    <property type="entry name" value="AraA_central"/>
    <property type="match status" value="1"/>
</dbReference>
<comment type="function">
    <text evidence="6">Catalyzes the conversion of L-arabinose to L-ribulose.</text>
</comment>
<dbReference type="InterPro" id="IPR055390">
    <property type="entry name" value="AraA_central"/>
</dbReference>
<dbReference type="PIRSF" id="PIRSF001478">
    <property type="entry name" value="L-ara_isomerase"/>
    <property type="match status" value="1"/>
</dbReference>
<keyword evidence="1 6" id="KW-0479">Metal-binding</keyword>
<feature type="binding site" evidence="6">
    <location>
        <position position="445"/>
    </location>
    <ligand>
        <name>Mn(2+)</name>
        <dbReference type="ChEBI" id="CHEBI:29035"/>
    </ligand>
</feature>
<accession>A0A4R8A5D4</accession>
<evidence type="ECO:0000256" key="1">
    <source>
        <dbReference type="ARBA" id="ARBA00022723"/>
    </source>
</evidence>
<dbReference type="GO" id="GO:0008733">
    <property type="term" value="F:L-arabinose isomerase activity"/>
    <property type="evidence" value="ECO:0007669"/>
    <property type="project" value="UniProtKB-UniRule"/>
</dbReference>
<feature type="domain" description="L-arabinose isomerase C-terminal" evidence="8">
    <location>
        <begin position="324"/>
        <end position="467"/>
    </location>
</feature>
<reference evidence="10 11" key="1">
    <citation type="submission" date="2019-03" db="EMBL/GenBank/DDBJ databases">
        <title>Genomic Encyclopedia of Type Strains, Phase IV (KMG-IV): sequencing the most valuable type-strain genomes for metagenomic binning, comparative biology and taxonomic classification.</title>
        <authorList>
            <person name="Goeker M."/>
        </authorList>
    </citation>
    <scope>NUCLEOTIDE SEQUENCE [LARGE SCALE GENOMIC DNA]</scope>
    <source>
        <strain evidence="10 11">DSM 28867</strain>
    </source>
</reference>
<keyword evidence="3 6" id="KW-0464">Manganese</keyword>
<comment type="cofactor">
    <cofactor evidence="6">
        <name>Mn(2+)</name>
        <dbReference type="ChEBI" id="CHEBI:29035"/>
    </cofactor>
    <text evidence="6">Binds 1 Mn(2+) ion per subunit.</text>
</comment>
<dbReference type="EMBL" id="SODD01000004">
    <property type="protein sequence ID" value="TDW25558.1"/>
    <property type="molecule type" value="Genomic_DNA"/>
</dbReference>
<sequence>MMNSLKKYNFWFVVGSQDLYGEETLKQVDEHTKIMVDGWNKDPNIIGTIVWKPVVRNAKEIKDTIVAANNDENCAGVITWMHTFSPSKMWIPGFKVLNKPLLHVNTQFNRDIPWNEIDMDFMNLNQAAHGDREHGYIIARMRMNQKVISGHWEDENQRKRMGSWMRAAIGAAESNKTRVMRISDNMRDVAVTDGDKVEAAIKLGWTVDHYGVGDIIRMVNEVSDAEIDAQMKEYETHYHIATKNLDAVRYQAKEEVAIEKAMKEFGDYNAFHTNFQDLQELKQLPGLAAQDLERKGYGFAGEGDWKTAAMTRIMKAMTIDKNGGTGFMEDYTYNFDPENGMNMGAHMLEVCPTLAESTPNIEVHDLGIGDREAPARLTFKAKAEPAILVTLVDMGDRFRMICHDVVCQKQEHEMPKLPVAGVLWKPLPDLESSTEAWIYAGGAHHCTISYDLTAEEMRDFAEIMNIEFIHIGKDLDLPSFRRELQYNDLIWKLK</sequence>
<dbReference type="GO" id="GO:0030145">
    <property type="term" value="F:manganese ion binding"/>
    <property type="evidence" value="ECO:0007669"/>
    <property type="project" value="UniProtKB-UniRule"/>
</dbReference>
<comment type="pathway">
    <text evidence="6">Carbohydrate degradation; L-arabinose degradation via L-ribulose; D-xylulose 5-phosphate from L-arabinose (bacterial route): step 1/3.</text>
</comment>
<dbReference type="EC" id="5.3.1.4" evidence="6"/>
<dbReference type="RefSeq" id="WP_243833725.1">
    <property type="nucleotide sequence ID" value="NZ_SODD01000004.1"/>
</dbReference>
<evidence type="ECO:0000256" key="4">
    <source>
        <dbReference type="ARBA" id="ARBA00023235"/>
    </source>
</evidence>
<feature type="domain" description="L-arabinose isomerase N-terminal" evidence="7">
    <location>
        <begin position="8"/>
        <end position="174"/>
    </location>
</feature>
<dbReference type="Pfam" id="PF02610">
    <property type="entry name" value="AraA_N"/>
    <property type="match status" value="1"/>
</dbReference>
<evidence type="ECO:0000259" key="7">
    <source>
        <dbReference type="Pfam" id="PF02610"/>
    </source>
</evidence>
<dbReference type="Proteomes" id="UP000294743">
    <property type="component" value="Unassembled WGS sequence"/>
</dbReference>
<dbReference type="SUPFAM" id="SSF50443">
    <property type="entry name" value="FucI/AraA C-terminal domain-like"/>
    <property type="match status" value="1"/>
</dbReference>
<dbReference type="GO" id="GO:0005829">
    <property type="term" value="C:cytosol"/>
    <property type="evidence" value="ECO:0007669"/>
    <property type="project" value="TreeGrafter"/>
</dbReference>
<dbReference type="InterPro" id="IPR024664">
    <property type="entry name" value="Ara_Isoase_C"/>
</dbReference>
<evidence type="ECO:0000259" key="9">
    <source>
        <dbReference type="Pfam" id="PF24856"/>
    </source>
</evidence>
<organism evidence="10 11">
    <name type="scientific">Breznakia blatticola</name>
    <dbReference type="NCBI Taxonomy" id="1754012"/>
    <lineage>
        <taxon>Bacteria</taxon>
        <taxon>Bacillati</taxon>
        <taxon>Bacillota</taxon>
        <taxon>Erysipelotrichia</taxon>
        <taxon>Erysipelotrichales</taxon>
        <taxon>Erysipelotrichaceae</taxon>
        <taxon>Breznakia</taxon>
    </lineage>
</organism>
<evidence type="ECO:0000256" key="2">
    <source>
        <dbReference type="ARBA" id="ARBA00022935"/>
    </source>
</evidence>
<dbReference type="Pfam" id="PF11762">
    <property type="entry name" value="Arabinose_Iso_C"/>
    <property type="match status" value="1"/>
</dbReference>
<feature type="binding site" evidence="6">
    <location>
        <position position="329"/>
    </location>
    <ligand>
        <name>Mn(2+)</name>
        <dbReference type="ChEBI" id="CHEBI:29035"/>
    </ligand>
</feature>
<evidence type="ECO:0000259" key="8">
    <source>
        <dbReference type="Pfam" id="PF11762"/>
    </source>
</evidence>